<keyword evidence="3" id="KW-1185">Reference proteome</keyword>
<comment type="caution">
    <text evidence="2">The sequence shown here is derived from an EMBL/GenBank/DDBJ whole genome shotgun (WGS) entry which is preliminary data.</text>
</comment>
<proteinExistence type="predicted"/>
<evidence type="ECO:0000256" key="1">
    <source>
        <dbReference type="SAM" id="MobiDB-lite"/>
    </source>
</evidence>
<feature type="compositionally biased region" description="Low complexity" evidence="1">
    <location>
        <begin position="44"/>
        <end position="56"/>
    </location>
</feature>
<evidence type="ECO:0000313" key="2">
    <source>
        <dbReference type="EMBL" id="RCH90295.1"/>
    </source>
</evidence>
<feature type="region of interest" description="Disordered" evidence="1">
    <location>
        <begin position="28"/>
        <end position="66"/>
    </location>
</feature>
<organism evidence="2 3">
    <name type="scientific">Rhizopus azygosporus</name>
    <name type="common">Rhizopus microsporus var. azygosporus</name>
    <dbReference type="NCBI Taxonomy" id="86630"/>
    <lineage>
        <taxon>Eukaryota</taxon>
        <taxon>Fungi</taxon>
        <taxon>Fungi incertae sedis</taxon>
        <taxon>Mucoromycota</taxon>
        <taxon>Mucoromycotina</taxon>
        <taxon>Mucoromycetes</taxon>
        <taxon>Mucorales</taxon>
        <taxon>Mucorineae</taxon>
        <taxon>Rhizopodaceae</taxon>
        <taxon>Rhizopus</taxon>
    </lineage>
</organism>
<name>A0A367JK81_RHIAZ</name>
<sequence length="219" mass="24784">MLLKKLSFRKVLNMIGFKKCRHKYKTRIPDDDDDDGGDNHDNSHTVTPSSTGSSVPRLMANDESIDSPYRPYPLMPTGLLTWERNAIRNYSNYRHDYNIPKNPVIFERFANYSTNGTKALSTRIMASAMISEGESRIKAAGVRCRQQTRSSALGVCGGALNGGRLKRCRFDIVLYVIKCLAMHINGRTLSLYTKTVCTLALFSRMGPVKEFAKKYLTWE</sequence>
<dbReference type="AlphaFoldDB" id="A0A367JK81"/>
<accession>A0A367JK81</accession>
<dbReference type="EMBL" id="PJQL01001144">
    <property type="protein sequence ID" value="RCH90295.1"/>
    <property type="molecule type" value="Genomic_DNA"/>
</dbReference>
<dbReference type="Proteomes" id="UP000252139">
    <property type="component" value="Unassembled WGS sequence"/>
</dbReference>
<reference evidence="2 3" key="1">
    <citation type="journal article" date="2018" name="G3 (Bethesda)">
        <title>Phylogenetic and Phylogenomic Definition of Rhizopus Species.</title>
        <authorList>
            <person name="Gryganskyi A.P."/>
            <person name="Golan J."/>
            <person name="Dolatabadi S."/>
            <person name="Mondo S."/>
            <person name="Robb S."/>
            <person name="Idnurm A."/>
            <person name="Muszewska A."/>
            <person name="Steczkiewicz K."/>
            <person name="Masonjones S."/>
            <person name="Liao H.L."/>
            <person name="Gajdeczka M.T."/>
            <person name="Anike F."/>
            <person name="Vuek A."/>
            <person name="Anishchenko I.M."/>
            <person name="Voigt K."/>
            <person name="de Hoog G.S."/>
            <person name="Smith M.E."/>
            <person name="Heitman J."/>
            <person name="Vilgalys R."/>
            <person name="Stajich J.E."/>
        </authorList>
    </citation>
    <scope>NUCLEOTIDE SEQUENCE [LARGE SCALE GENOMIC DNA]</scope>
    <source>
        <strain evidence="2 3">CBS 357.93</strain>
    </source>
</reference>
<evidence type="ECO:0000313" key="3">
    <source>
        <dbReference type="Proteomes" id="UP000252139"/>
    </source>
</evidence>
<protein>
    <submittedName>
        <fullName evidence="2">Uncharacterized protein</fullName>
    </submittedName>
</protein>
<gene>
    <name evidence="2" type="ORF">CU097_010504</name>
</gene>